<evidence type="ECO:0000256" key="5">
    <source>
        <dbReference type="ARBA" id="ARBA00022801"/>
    </source>
</evidence>
<dbReference type="SUPFAM" id="SSF51011">
    <property type="entry name" value="Glycosyl hydrolase domain"/>
    <property type="match status" value="1"/>
</dbReference>
<evidence type="ECO:0000256" key="8">
    <source>
        <dbReference type="ARBA" id="ARBA00023295"/>
    </source>
</evidence>
<dbReference type="PROSITE" id="PS00129">
    <property type="entry name" value="GLYCOSYL_HYDROL_F31_1"/>
    <property type="match status" value="1"/>
</dbReference>
<evidence type="ECO:0000256" key="7">
    <source>
        <dbReference type="ARBA" id="ARBA00023180"/>
    </source>
</evidence>
<comment type="caution">
    <text evidence="15">The sequence shown here is derived from an EMBL/GenBank/DDBJ whole genome shotgun (WGS) entry which is preliminary data.</text>
</comment>
<dbReference type="PROSITE" id="PS00707">
    <property type="entry name" value="GLYCOSYL_HYDROL_F31_2"/>
    <property type="match status" value="1"/>
</dbReference>
<evidence type="ECO:0000259" key="13">
    <source>
        <dbReference type="Pfam" id="PF13802"/>
    </source>
</evidence>
<sequence>MAGKRVALLGLLLALLPHLVAGVKKEDFKKCNDISFCRRNRAYADLIRANYRGSSSGTAHLASTEDQGEHVDSAAADVLASSSVRSAPSSFDPPYVLQPTTTTLDQGVFKADVINTQFNTPLQLTLDLLTTGVARVRLTEAKPLRSRYNGLDDLVLIPNALPRDAKASFTTQSMGDGKVIEITYGYASMPNDANSSTDHRPAYAHHVVRIHSHPLRLNFYGVRSDPGADSEEVLLLEVNGEGFLNMEHYRSKADDEMFVKAFASDTDNATSSTSTAFHSALQPLADPDGRWDEKFKSWTDSKPHGPASVAVDLAFPGFEHVYGIPEHASTLSLKTTRGPEAAYSEPYRLYNLDVFEYITDSPMALYGAIPVMMAHRPNCTAGVFWLNAAETWVDIEKYAEPMDAEDQKSPSRWAQWLAAASSHAAATTMTTTSTHWMSEAGTLDFFVLTGGTSPAAVLKQYGQLTGTSALPPMFSIAHHQCRWNYVDQADVLDVNANFDVYDIPYDVIWLDIEHTDHKKYFTWDKDNFPEPKAMQQTLGATGRQLVTIVDPHIKKDTAYYVSEEARRHGYFIKKADGASDFEGWCWPGNSQYVDYANPAAVEWWARQFRYDQYQGSTRNLFIWNDMNEPSVFNGPEITLDKDAIHHGGWEHRELHNAFGLMFHNASTLGLRARDVPTAPAAVASLEVDPHQRRPFILTRSYFAGTHRVSAMWTGDNTAEWEHLAASTPMLLTNSLAGMYFTGADVGGFFGDPSPELLARWYQVGAFQPFFRAHAHIDTKRREPWLIPKPHQDYIREAIKTRYQLLPYFYTLFYRAYSDNLPVLRPMLYEYPGDPAVLAMEDQAMVGSALLIKPITQEGQTTTTVYLPTEDVWYDYTTGDRIILSQASGWTSTATPLTRIPVYLRGGSIVPQRLRERRSSTLMKYDPITLVVALDRHAQASGELVLDDGETYGYTQGLIVHTRFQYTAEHHLRVVPMETSVQPTTQGWTTQREDLAKLAQVKVERIHLVGLTRIPQTVQYQPTATANRSPTTLRFECTARAGDTHTCIIANPPGRLSEAWEVILGF</sequence>
<evidence type="ECO:0000313" key="16">
    <source>
        <dbReference type="Proteomes" id="UP001151582"/>
    </source>
</evidence>
<evidence type="ECO:0000256" key="11">
    <source>
        <dbReference type="SAM" id="SignalP"/>
    </source>
</evidence>
<evidence type="ECO:0000256" key="9">
    <source>
        <dbReference type="ARBA" id="ARBA00042895"/>
    </source>
</evidence>
<dbReference type="GO" id="GO:0090599">
    <property type="term" value="F:alpha-glucosidase activity"/>
    <property type="evidence" value="ECO:0007669"/>
    <property type="project" value="TreeGrafter"/>
</dbReference>
<keyword evidence="16" id="KW-1185">Reference proteome</keyword>
<feature type="signal peptide" evidence="11">
    <location>
        <begin position="1"/>
        <end position="22"/>
    </location>
</feature>
<dbReference type="InterPro" id="IPR011013">
    <property type="entry name" value="Gal_mutarotase_sf_dom"/>
</dbReference>
<dbReference type="Gene3D" id="3.20.20.80">
    <property type="entry name" value="Glycosidases"/>
    <property type="match status" value="2"/>
</dbReference>
<proteinExistence type="inferred from homology"/>
<dbReference type="InterPro" id="IPR017853">
    <property type="entry name" value="GH"/>
</dbReference>
<evidence type="ECO:0000256" key="2">
    <source>
        <dbReference type="ARBA" id="ARBA00004833"/>
    </source>
</evidence>
<evidence type="ECO:0000259" key="12">
    <source>
        <dbReference type="Pfam" id="PF01055"/>
    </source>
</evidence>
<evidence type="ECO:0000259" key="14">
    <source>
        <dbReference type="Pfam" id="PF21365"/>
    </source>
</evidence>
<dbReference type="InterPro" id="IPR030459">
    <property type="entry name" value="Glyco_hydro_31_CS"/>
</dbReference>
<evidence type="ECO:0000313" key="15">
    <source>
        <dbReference type="EMBL" id="KAJ1983776.1"/>
    </source>
</evidence>
<feature type="domain" description="Glycoside hydrolase family 31 N-terminal" evidence="13">
    <location>
        <begin position="124"/>
        <end position="394"/>
    </location>
</feature>
<keyword evidence="4 11" id="KW-0732">Signal</keyword>
<dbReference type="GO" id="GO:0005975">
    <property type="term" value="P:carbohydrate metabolic process"/>
    <property type="evidence" value="ECO:0007669"/>
    <property type="project" value="InterPro"/>
</dbReference>
<dbReference type="FunFam" id="3.20.20.80:FF:000039">
    <property type="entry name" value="Glucosidase, alpha neutral C"/>
    <property type="match status" value="1"/>
</dbReference>
<dbReference type="SUPFAM" id="SSF51445">
    <property type="entry name" value="(Trans)glycosidases"/>
    <property type="match status" value="1"/>
</dbReference>
<dbReference type="GO" id="GO:0006491">
    <property type="term" value="P:N-glycan processing"/>
    <property type="evidence" value="ECO:0007669"/>
    <property type="project" value="TreeGrafter"/>
</dbReference>
<dbReference type="InterPro" id="IPR013780">
    <property type="entry name" value="Glyco_hydro_b"/>
</dbReference>
<keyword evidence="5 10" id="KW-0378">Hydrolase</keyword>
<organism evidence="15 16">
    <name type="scientific">Dimargaris verticillata</name>
    <dbReference type="NCBI Taxonomy" id="2761393"/>
    <lineage>
        <taxon>Eukaryota</taxon>
        <taxon>Fungi</taxon>
        <taxon>Fungi incertae sedis</taxon>
        <taxon>Zoopagomycota</taxon>
        <taxon>Kickxellomycotina</taxon>
        <taxon>Dimargaritomycetes</taxon>
        <taxon>Dimargaritales</taxon>
        <taxon>Dimargaritaceae</taxon>
        <taxon>Dimargaris</taxon>
    </lineage>
</organism>
<keyword evidence="6" id="KW-0256">Endoplasmic reticulum</keyword>
<dbReference type="EMBL" id="JANBQB010000041">
    <property type="protein sequence ID" value="KAJ1983776.1"/>
    <property type="molecule type" value="Genomic_DNA"/>
</dbReference>
<keyword evidence="8 10" id="KW-0326">Glycosidase</keyword>
<dbReference type="InterPro" id="IPR025887">
    <property type="entry name" value="Glyco_hydro_31_N_dom"/>
</dbReference>
<dbReference type="Pfam" id="PF13802">
    <property type="entry name" value="Gal_mutarotas_2"/>
    <property type="match status" value="1"/>
</dbReference>
<feature type="domain" description="Glycosyl hydrolase family 31 C-terminal" evidence="14">
    <location>
        <begin position="820"/>
        <end position="909"/>
    </location>
</feature>
<evidence type="ECO:0000256" key="4">
    <source>
        <dbReference type="ARBA" id="ARBA00022729"/>
    </source>
</evidence>
<dbReference type="CDD" id="cd06603">
    <property type="entry name" value="GH31_GANC_GANAB_alpha"/>
    <property type="match status" value="1"/>
</dbReference>
<dbReference type="Proteomes" id="UP001151582">
    <property type="component" value="Unassembled WGS sequence"/>
</dbReference>
<dbReference type="PANTHER" id="PTHR22762:SF54">
    <property type="entry name" value="BCDNA.GH04962"/>
    <property type="match status" value="1"/>
</dbReference>
<feature type="domain" description="Glycoside hydrolase family 31 TIM barrel" evidence="12">
    <location>
        <begin position="469"/>
        <end position="811"/>
    </location>
</feature>
<comment type="similarity">
    <text evidence="3 10">Belongs to the glycosyl hydrolase 31 family.</text>
</comment>
<feature type="chain" id="PRO_5040774443" description="Glucosidase II subunit alpha" evidence="11">
    <location>
        <begin position="23"/>
        <end position="1065"/>
    </location>
</feature>
<accession>A0A9W8B497</accession>
<comment type="pathway">
    <text evidence="2">Glycan metabolism; N-glycan metabolism.</text>
</comment>
<dbReference type="Gene3D" id="2.60.40.1760">
    <property type="entry name" value="glycosyl hydrolase (family 31)"/>
    <property type="match status" value="1"/>
</dbReference>
<evidence type="ECO:0000256" key="1">
    <source>
        <dbReference type="ARBA" id="ARBA00004240"/>
    </source>
</evidence>
<dbReference type="Pfam" id="PF01055">
    <property type="entry name" value="Glyco_hydro_31_2nd"/>
    <property type="match status" value="1"/>
</dbReference>
<dbReference type="InterPro" id="IPR048395">
    <property type="entry name" value="Glyco_hydro_31_C"/>
</dbReference>
<dbReference type="InterPro" id="IPR000322">
    <property type="entry name" value="Glyco_hydro_31_TIM"/>
</dbReference>
<dbReference type="SUPFAM" id="SSF74650">
    <property type="entry name" value="Galactose mutarotase-like"/>
    <property type="match status" value="1"/>
</dbReference>
<dbReference type="OrthoDB" id="3237269at2759"/>
<dbReference type="AlphaFoldDB" id="A0A9W8B497"/>
<dbReference type="Pfam" id="PF21365">
    <property type="entry name" value="Glyco_hydro_31_3rd"/>
    <property type="match status" value="1"/>
</dbReference>
<dbReference type="InterPro" id="IPR030458">
    <property type="entry name" value="Glyco_hydro_31_AS"/>
</dbReference>
<dbReference type="CDD" id="cd14752">
    <property type="entry name" value="GH31_N"/>
    <property type="match status" value="1"/>
</dbReference>
<evidence type="ECO:0000256" key="3">
    <source>
        <dbReference type="ARBA" id="ARBA00007806"/>
    </source>
</evidence>
<evidence type="ECO:0000256" key="6">
    <source>
        <dbReference type="ARBA" id="ARBA00022824"/>
    </source>
</evidence>
<comment type="subcellular location">
    <subcellularLocation>
        <location evidence="1">Endoplasmic reticulum</location>
    </subcellularLocation>
</comment>
<reference evidence="15" key="1">
    <citation type="submission" date="2022-07" db="EMBL/GenBank/DDBJ databases">
        <title>Phylogenomic reconstructions and comparative analyses of Kickxellomycotina fungi.</title>
        <authorList>
            <person name="Reynolds N.K."/>
            <person name="Stajich J.E."/>
            <person name="Barry K."/>
            <person name="Grigoriev I.V."/>
            <person name="Crous P."/>
            <person name="Smith M.E."/>
        </authorList>
    </citation>
    <scope>NUCLEOTIDE SEQUENCE</scope>
    <source>
        <strain evidence="15">RSA 567</strain>
    </source>
</reference>
<protein>
    <recommendedName>
        <fullName evidence="9">Glucosidase II subunit alpha</fullName>
    </recommendedName>
</protein>
<gene>
    <name evidence="15" type="primary">ROT2</name>
    <name evidence="15" type="ORF">H4R34_001064</name>
</gene>
<dbReference type="GO" id="GO:0017177">
    <property type="term" value="C:glucosidase II complex"/>
    <property type="evidence" value="ECO:0007669"/>
    <property type="project" value="TreeGrafter"/>
</dbReference>
<dbReference type="GO" id="GO:0030246">
    <property type="term" value="F:carbohydrate binding"/>
    <property type="evidence" value="ECO:0007669"/>
    <property type="project" value="InterPro"/>
</dbReference>
<evidence type="ECO:0000256" key="10">
    <source>
        <dbReference type="RuleBase" id="RU361185"/>
    </source>
</evidence>
<keyword evidence="7" id="KW-0325">Glycoprotein</keyword>
<name>A0A9W8B497_9FUNG</name>
<dbReference type="PANTHER" id="PTHR22762">
    <property type="entry name" value="ALPHA-GLUCOSIDASE"/>
    <property type="match status" value="1"/>
</dbReference>
<dbReference type="Gene3D" id="2.60.40.1180">
    <property type="entry name" value="Golgi alpha-mannosidase II"/>
    <property type="match status" value="2"/>
</dbReference>